<gene>
    <name evidence="1" type="ORF">GCM10007094_32080</name>
</gene>
<organism evidence="1 2">
    <name type="scientific">Pseudovibrio japonicus</name>
    <dbReference type="NCBI Taxonomy" id="366534"/>
    <lineage>
        <taxon>Bacteria</taxon>
        <taxon>Pseudomonadati</taxon>
        <taxon>Pseudomonadota</taxon>
        <taxon>Alphaproteobacteria</taxon>
        <taxon>Hyphomicrobiales</taxon>
        <taxon>Stappiaceae</taxon>
        <taxon>Pseudovibrio</taxon>
    </lineage>
</organism>
<dbReference type="EMBL" id="BMXE01000006">
    <property type="protein sequence ID" value="GHB40341.1"/>
    <property type="molecule type" value="Genomic_DNA"/>
</dbReference>
<keyword evidence="2" id="KW-1185">Reference proteome</keyword>
<sequence length="60" mass="6920">MAMPLRLVDAGPQFRKQAIKARNDRNAQTSDFLRWLQQIWHHDRDHACSGSRTDTGMGIL</sequence>
<name>A0ABQ3ELK0_9HYPH</name>
<protein>
    <submittedName>
        <fullName evidence="1">Uncharacterized protein</fullName>
    </submittedName>
</protein>
<proteinExistence type="predicted"/>
<evidence type="ECO:0000313" key="1">
    <source>
        <dbReference type="EMBL" id="GHB40341.1"/>
    </source>
</evidence>
<accession>A0ABQ3ELK0</accession>
<dbReference type="Proteomes" id="UP000637980">
    <property type="component" value="Unassembled WGS sequence"/>
</dbReference>
<comment type="caution">
    <text evidence="1">The sequence shown here is derived from an EMBL/GenBank/DDBJ whole genome shotgun (WGS) entry which is preliminary data.</text>
</comment>
<reference evidence="2" key="1">
    <citation type="journal article" date="2019" name="Int. J. Syst. Evol. Microbiol.">
        <title>The Global Catalogue of Microorganisms (GCM) 10K type strain sequencing project: providing services to taxonomists for standard genome sequencing and annotation.</title>
        <authorList>
            <consortium name="The Broad Institute Genomics Platform"/>
            <consortium name="The Broad Institute Genome Sequencing Center for Infectious Disease"/>
            <person name="Wu L."/>
            <person name="Ma J."/>
        </authorList>
    </citation>
    <scope>NUCLEOTIDE SEQUENCE [LARGE SCALE GENOMIC DNA]</scope>
    <source>
        <strain evidence="2">KCTC 12861</strain>
    </source>
</reference>
<evidence type="ECO:0000313" key="2">
    <source>
        <dbReference type="Proteomes" id="UP000637980"/>
    </source>
</evidence>